<feature type="region of interest" description="Disordered" evidence="2">
    <location>
        <begin position="283"/>
        <end position="361"/>
    </location>
</feature>
<protein>
    <recommendedName>
        <fullName evidence="3">DUF4216 domain-containing protein</fullName>
    </recommendedName>
</protein>
<feature type="compositionally biased region" description="Polar residues" evidence="2">
    <location>
        <begin position="518"/>
        <end position="527"/>
    </location>
</feature>
<feature type="compositionally biased region" description="Low complexity" evidence="2">
    <location>
        <begin position="407"/>
        <end position="416"/>
    </location>
</feature>
<dbReference type="Pfam" id="PF03004">
    <property type="entry name" value="Transposase_24"/>
    <property type="match status" value="1"/>
</dbReference>
<feature type="region of interest" description="Disordered" evidence="2">
    <location>
        <begin position="497"/>
        <end position="531"/>
    </location>
</feature>
<feature type="compositionally biased region" description="Polar residues" evidence="2">
    <location>
        <begin position="497"/>
        <end position="507"/>
    </location>
</feature>
<dbReference type="PANTHER" id="PTHR48258:SF4">
    <property type="entry name" value="DUF4216 DOMAIN-CONTAINING PROTEIN"/>
    <property type="match status" value="1"/>
</dbReference>
<comment type="caution">
    <text evidence="4">The sequence shown here is derived from an EMBL/GenBank/DDBJ whole genome shotgun (WGS) entry which is preliminary data.</text>
</comment>
<dbReference type="Pfam" id="PF13952">
    <property type="entry name" value="DUF4216"/>
    <property type="match status" value="1"/>
</dbReference>
<evidence type="ECO:0000259" key="3">
    <source>
        <dbReference type="Pfam" id="PF13952"/>
    </source>
</evidence>
<feature type="compositionally biased region" description="Acidic residues" evidence="2">
    <location>
        <begin position="324"/>
        <end position="361"/>
    </location>
</feature>
<dbReference type="InterPro" id="IPR025312">
    <property type="entry name" value="DUF4216"/>
</dbReference>
<evidence type="ECO:0000313" key="4">
    <source>
        <dbReference type="EMBL" id="KAJ0200671.1"/>
    </source>
</evidence>
<dbReference type="AlphaFoldDB" id="A0A9R1V6R3"/>
<dbReference type="EMBL" id="NBSK02000006">
    <property type="protein sequence ID" value="KAJ0200671.1"/>
    <property type="molecule type" value="Genomic_DNA"/>
</dbReference>
<dbReference type="Proteomes" id="UP000235145">
    <property type="component" value="Unassembled WGS sequence"/>
</dbReference>
<feature type="region of interest" description="Disordered" evidence="2">
    <location>
        <begin position="378"/>
        <end position="419"/>
    </location>
</feature>
<dbReference type="PANTHER" id="PTHR48258">
    <property type="entry name" value="DUF4218 DOMAIN-CONTAINING PROTEIN-RELATED"/>
    <property type="match status" value="1"/>
</dbReference>
<feature type="coiled-coil region" evidence="1">
    <location>
        <begin position="642"/>
        <end position="669"/>
    </location>
</feature>
<keyword evidence="5" id="KW-1185">Reference proteome</keyword>
<proteinExistence type="predicted"/>
<sequence length="697" mass="79952">MIGEISTFCSQYFLPTIETRLNRESRNFAPDIPSYTMVDSRLSIFKVPSRRLFEKSGQRRPLTDDEMRIAHNYILINCVEVLPFLRLFENYVIQSQPDMDDGAFERFRDQHFAKWFKDYVFQQSNDIDQHLKCLARGPLRHVRSYKGYFVNGYKFHTEKYGDGRVTHNSGVCVRATCYNENECDYYGLLDEVLEVEYQGIGRCVVVLFKCTWFNPTEGVRVDRKHNLVDIKYKSRLRNEDPFILASQAEQVYYAPYPAMKDLKDWWAVVKTKPRGVYDLRQCVTKEDDDEDEEDQFFQESEATLPSTSSGANEVAGPLSHVIEGEIEEVNDNDIEREEDEEVDDNLDDSSEDDIEDENICDDNSDDEVIFLLMAQRGARGGGRSGSHISGRDARDRNASQSYNDVESQPSSSVSGSNILEQVPKTDVLARKVWEDCMKKRFPDVMRRAREASLKLAKAANVNASLEGDLNLLKDYRPNWIKKKYWEKMINEVLTTSKWKRSSQSGKNNRNKLEDGSISKHTGGSISIRQHKKRMQAMLKRPPTGVELYARLHTKRSTQEYITPKAAKVKEAYESAMVAKFGDDTSCHPLLDNETWCDISGGVKKGRIYGFGSVSDPTSFLEGTSSTITSQEVVYERVRNEMRGEMDAKAAEMEAKHQQMREEMDAKAVAIDAKQQQIDAKYEAMEKMYAALQNMMGN</sequence>
<accession>A0A9R1V6R3</accession>
<reference evidence="4 5" key="1">
    <citation type="journal article" date="2017" name="Nat. Commun.">
        <title>Genome assembly with in vitro proximity ligation data and whole-genome triplication in lettuce.</title>
        <authorList>
            <person name="Reyes-Chin-Wo S."/>
            <person name="Wang Z."/>
            <person name="Yang X."/>
            <person name="Kozik A."/>
            <person name="Arikit S."/>
            <person name="Song C."/>
            <person name="Xia L."/>
            <person name="Froenicke L."/>
            <person name="Lavelle D.O."/>
            <person name="Truco M.J."/>
            <person name="Xia R."/>
            <person name="Zhu S."/>
            <person name="Xu C."/>
            <person name="Xu H."/>
            <person name="Xu X."/>
            <person name="Cox K."/>
            <person name="Korf I."/>
            <person name="Meyers B.C."/>
            <person name="Michelmore R.W."/>
        </authorList>
    </citation>
    <scope>NUCLEOTIDE SEQUENCE [LARGE SCALE GENOMIC DNA]</scope>
    <source>
        <strain evidence="5">cv. Salinas</strain>
        <tissue evidence="4">Seedlings</tissue>
    </source>
</reference>
<name>A0A9R1V6R3_LACSA</name>
<evidence type="ECO:0000313" key="5">
    <source>
        <dbReference type="Proteomes" id="UP000235145"/>
    </source>
</evidence>
<feature type="compositionally biased region" description="Acidic residues" evidence="2">
    <location>
        <begin position="286"/>
        <end position="296"/>
    </location>
</feature>
<organism evidence="4 5">
    <name type="scientific">Lactuca sativa</name>
    <name type="common">Garden lettuce</name>
    <dbReference type="NCBI Taxonomy" id="4236"/>
    <lineage>
        <taxon>Eukaryota</taxon>
        <taxon>Viridiplantae</taxon>
        <taxon>Streptophyta</taxon>
        <taxon>Embryophyta</taxon>
        <taxon>Tracheophyta</taxon>
        <taxon>Spermatophyta</taxon>
        <taxon>Magnoliopsida</taxon>
        <taxon>eudicotyledons</taxon>
        <taxon>Gunneridae</taxon>
        <taxon>Pentapetalae</taxon>
        <taxon>asterids</taxon>
        <taxon>campanulids</taxon>
        <taxon>Asterales</taxon>
        <taxon>Asteraceae</taxon>
        <taxon>Cichorioideae</taxon>
        <taxon>Cichorieae</taxon>
        <taxon>Lactucinae</taxon>
        <taxon>Lactuca</taxon>
    </lineage>
</organism>
<feature type="compositionally biased region" description="Polar residues" evidence="2">
    <location>
        <begin position="300"/>
        <end position="311"/>
    </location>
</feature>
<keyword evidence="1" id="KW-0175">Coiled coil</keyword>
<feature type="domain" description="DUF4216" evidence="3">
    <location>
        <begin position="194"/>
        <end position="268"/>
    </location>
</feature>
<dbReference type="InterPro" id="IPR004252">
    <property type="entry name" value="Probable_transposase_24"/>
</dbReference>
<evidence type="ECO:0000256" key="2">
    <source>
        <dbReference type="SAM" id="MobiDB-lite"/>
    </source>
</evidence>
<gene>
    <name evidence="4" type="ORF">LSAT_V11C600320450</name>
</gene>
<evidence type="ECO:0000256" key="1">
    <source>
        <dbReference type="SAM" id="Coils"/>
    </source>
</evidence>